<gene>
    <name evidence="3" type="ORF">SOCE26_061460</name>
</gene>
<name>A0A2L0EZL3_SORCE</name>
<evidence type="ECO:0000313" key="3">
    <source>
        <dbReference type="EMBL" id="AUX44679.1"/>
    </source>
</evidence>
<reference evidence="3 4" key="1">
    <citation type="submission" date="2015-09" db="EMBL/GenBank/DDBJ databases">
        <title>Sorangium comparison.</title>
        <authorList>
            <person name="Zaburannyi N."/>
            <person name="Bunk B."/>
            <person name="Overmann J."/>
            <person name="Mueller R."/>
        </authorList>
    </citation>
    <scope>NUCLEOTIDE SEQUENCE [LARGE SCALE GENOMIC DNA]</scope>
    <source>
        <strain evidence="3 4">So ce26</strain>
    </source>
</reference>
<evidence type="ECO:0000256" key="1">
    <source>
        <dbReference type="SAM" id="MobiDB-lite"/>
    </source>
</evidence>
<dbReference type="RefSeq" id="WP_104983173.1">
    <property type="nucleotide sequence ID" value="NZ_CP012673.1"/>
</dbReference>
<keyword evidence="2" id="KW-0472">Membrane</keyword>
<keyword evidence="2" id="KW-0812">Transmembrane</keyword>
<dbReference type="AlphaFoldDB" id="A0A2L0EZL3"/>
<protein>
    <submittedName>
        <fullName evidence="3">Uncharacterized protein</fullName>
    </submittedName>
</protein>
<organism evidence="3 4">
    <name type="scientific">Sorangium cellulosum</name>
    <name type="common">Polyangium cellulosum</name>
    <dbReference type="NCBI Taxonomy" id="56"/>
    <lineage>
        <taxon>Bacteria</taxon>
        <taxon>Pseudomonadati</taxon>
        <taxon>Myxococcota</taxon>
        <taxon>Polyangia</taxon>
        <taxon>Polyangiales</taxon>
        <taxon>Polyangiaceae</taxon>
        <taxon>Sorangium</taxon>
    </lineage>
</organism>
<dbReference type="EMBL" id="CP012673">
    <property type="protein sequence ID" value="AUX44679.1"/>
    <property type="molecule type" value="Genomic_DNA"/>
</dbReference>
<dbReference type="Proteomes" id="UP000238348">
    <property type="component" value="Chromosome"/>
</dbReference>
<accession>A0A2L0EZL3</accession>
<evidence type="ECO:0000256" key="2">
    <source>
        <dbReference type="SAM" id="Phobius"/>
    </source>
</evidence>
<proteinExistence type="predicted"/>
<feature type="region of interest" description="Disordered" evidence="1">
    <location>
        <begin position="1"/>
        <end position="22"/>
    </location>
</feature>
<feature type="transmembrane region" description="Helical" evidence="2">
    <location>
        <begin position="60"/>
        <end position="78"/>
    </location>
</feature>
<sequence>MNPYAPPTAPTEHRPAPGEPISPERHAEIQRQLKRLNTMSFAFGLPGLVLQSIGRTTDNVLLALGGAVLFVIALVNYAKMRGRNGALGLLGLFTCVGLAILYFLPKLCLNCQAKHPYRARQCERCSAPLGS</sequence>
<feature type="compositionally biased region" description="Basic and acidic residues" evidence="1">
    <location>
        <begin position="11"/>
        <end position="22"/>
    </location>
</feature>
<evidence type="ECO:0000313" key="4">
    <source>
        <dbReference type="Proteomes" id="UP000238348"/>
    </source>
</evidence>
<feature type="transmembrane region" description="Helical" evidence="2">
    <location>
        <begin position="85"/>
        <end position="104"/>
    </location>
</feature>
<dbReference type="OrthoDB" id="9851240at2"/>
<keyword evidence="2" id="KW-1133">Transmembrane helix</keyword>